<feature type="transmembrane region" description="Helical" evidence="1">
    <location>
        <begin position="18"/>
        <end position="35"/>
    </location>
</feature>
<dbReference type="AlphaFoldDB" id="A0AA88I177"/>
<organism evidence="2 3">
    <name type="scientific">Artemia franciscana</name>
    <name type="common">Brine shrimp</name>
    <name type="synonym">Artemia sanfranciscana</name>
    <dbReference type="NCBI Taxonomy" id="6661"/>
    <lineage>
        <taxon>Eukaryota</taxon>
        <taxon>Metazoa</taxon>
        <taxon>Ecdysozoa</taxon>
        <taxon>Arthropoda</taxon>
        <taxon>Crustacea</taxon>
        <taxon>Branchiopoda</taxon>
        <taxon>Anostraca</taxon>
        <taxon>Artemiidae</taxon>
        <taxon>Artemia</taxon>
    </lineage>
</organism>
<accession>A0AA88I177</accession>
<keyword evidence="1" id="KW-0472">Membrane</keyword>
<keyword evidence="1" id="KW-1133">Transmembrane helix</keyword>
<evidence type="ECO:0000256" key="1">
    <source>
        <dbReference type="SAM" id="Phobius"/>
    </source>
</evidence>
<evidence type="ECO:0000313" key="2">
    <source>
        <dbReference type="EMBL" id="KAK2719073.1"/>
    </source>
</evidence>
<keyword evidence="3" id="KW-1185">Reference proteome</keyword>
<gene>
    <name evidence="2" type="ORF">QYM36_004786</name>
</gene>
<sequence>MDRIIKASINYTESFDRISFLILLIILILLVRRSWIDSPDLQLAILTLLTEDHSDYSDSSSSKILDRLTEASSSKIDSPKLQLTILILLVEDHSDSSVYFEDLGSTHQSFH</sequence>
<evidence type="ECO:0000313" key="3">
    <source>
        <dbReference type="Proteomes" id="UP001187531"/>
    </source>
</evidence>
<dbReference type="Proteomes" id="UP001187531">
    <property type="component" value="Unassembled WGS sequence"/>
</dbReference>
<dbReference type="EMBL" id="JAVRJZ010000008">
    <property type="protein sequence ID" value="KAK2719073.1"/>
    <property type="molecule type" value="Genomic_DNA"/>
</dbReference>
<proteinExistence type="predicted"/>
<reference evidence="2" key="1">
    <citation type="submission" date="2023-07" db="EMBL/GenBank/DDBJ databases">
        <title>Chromosome-level genome assembly of Artemia franciscana.</title>
        <authorList>
            <person name="Jo E."/>
        </authorList>
    </citation>
    <scope>NUCLEOTIDE SEQUENCE</scope>
    <source>
        <tissue evidence="2">Whole body</tissue>
    </source>
</reference>
<comment type="caution">
    <text evidence="2">The sequence shown here is derived from an EMBL/GenBank/DDBJ whole genome shotgun (WGS) entry which is preliminary data.</text>
</comment>
<keyword evidence="1" id="KW-0812">Transmembrane</keyword>
<name>A0AA88I177_ARTSF</name>
<protein>
    <submittedName>
        <fullName evidence="2">Uncharacterized protein</fullName>
    </submittedName>
</protein>